<gene>
    <name evidence="3" type="ORF">Catovirus_1_160</name>
</gene>
<evidence type="ECO:0000313" key="3">
    <source>
        <dbReference type="EMBL" id="ARF08110.1"/>
    </source>
</evidence>
<proteinExistence type="predicted"/>
<protein>
    <submittedName>
        <fullName evidence="3">Uncharacterized protein</fullName>
    </submittedName>
</protein>
<evidence type="ECO:0000256" key="2">
    <source>
        <dbReference type="SAM" id="Phobius"/>
    </source>
</evidence>
<feature type="region of interest" description="Disordered" evidence="1">
    <location>
        <begin position="1"/>
        <end position="20"/>
    </location>
</feature>
<reference evidence="3" key="1">
    <citation type="journal article" date="2017" name="Science">
        <title>Giant viruses with an expanded complement of translation system components.</title>
        <authorList>
            <person name="Schulz F."/>
            <person name="Yutin N."/>
            <person name="Ivanova N.N."/>
            <person name="Ortega D.R."/>
            <person name="Lee T.K."/>
            <person name="Vierheilig J."/>
            <person name="Daims H."/>
            <person name="Horn M."/>
            <person name="Wagner M."/>
            <person name="Jensen G.J."/>
            <person name="Kyrpides N.C."/>
            <person name="Koonin E.V."/>
            <person name="Woyke T."/>
        </authorList>
    </citation>
    <scope>NUCLEOTIDE SEQUENCE</scope>
    <source>
        <strain evidence="3">CTV1</strain>
    </source>
</reference>
<dbReference type="EMBL" id="KY684083">
    <property type="protein sequence ID" value="ARF08110.1"/>
    <property type="molecule type" value="Genomic_DNA"/>
</dbReference>
<organism evidence="3">
    <name type="scientific">Catovirus CTV1</name>
    <dbReference type="NCBI Taxonomy" id="1977631"/>
    <lineage>
        <taxon>Viruses</taxon>
        <taxon>Varidnaviria</taxon>
        <taxon>Bamfordvirae</taxon>
        <taxon>Nucleocytoviricota</taxon>
        <taxon>Megaviricetes</taxon>
        <taxon>Imitervirales</taxon>
        <taxon>Mimiviridae</taxon>
        <taxon>Klosneuvirinae</taxon>
        <taxon>Catovirus</taxon>
    </lineage>
</organism>
<keyword evidence="2" id="KW-0812">Transmembrane</keyword>
<sequence length="156" mass="17637">MLDNQQNSNNDDKSNNTVIDIPNNNLQIARQSMLDNIKEILEKNRSKTNNSDINFDEFIQNNNVTQPTENQLVDNNNTKQTNQSDASQLVNKINDLVNSYVNQAVNNSSQPVDNDTDDNTHRSEQIRREARLCGFSFFAGGIICSFIAILVILGYK</sequence>
<keyword evidence="2" id="KW-1133">Transmembrane helix</keyword>
<accession>A0A1V0S8S4</accession>
<name>A0A1V0S8S4_9VIRU</name>
<feature type="transmembrane region" description="Helical" evidence="2">
    <location>
        <begin position="132"/>
        <end position="155"/>
    </location>
</feature>
<keyword evidence="2" id="KW-0472">Membrane</keyword>
<evidence type="ECO:0000256" key="1">
    <source>
        <dbReference type="SAM" id="MobiDB-lite"/>
    </source>
</evidence>